<dbReference type="RefSeq" id="WP_164734845.1">
    <property type="nucleotide sequence ID" value="NZ_BMKB01000003.1"/>
</dbReference>
<dbReference type="InterPro" id="IPR029000">
    <property type="entry name" value="Cyclophilin-like_dom_sf"/>
</dbReference>
<dbReference type="InterPro" id="IPR003833">
    <property type="entry name" value="CT_C_D"/>
</dbReference>
<keyword evidence="3" id="KW-0067">ATP-binding</keyword>
<evidence type="ECO:0000313" key="5">
    <source>
        <dbReference type="EMBL" id="GGA52914.1"/>
    </source>
</evidence>
<dbReference type="EMBL" id="BMKB01000003">
    <property type="protein sequence ID" value="GGA52914.1"/>
    <property type="molecule type" value="Genomic_DNA"/>
</dbReference>
<sequence length="227" mass="24224">MTDSISNDIVPTLMPLGDAGMLVKFSNVLSDMANRRAIGFSRLAEAKKLPGVVEVVPNLVSVLLRYDPIEISFSRLAGEVRMALQNQPDALAVEGGRHEIAVVFGGESGPDLNEVAKLLDLEPEAFVEAHNSAPLRVIATGFAPGFVYCGMHEAELVVPRRAQVRRIVPAGSVLFAAGQTAIAATDIPTGWHVIGRTDFRNFDPGVMPPTRLRAGDTIVFAAAEGIL</sequence>
<keyword evidence="6" id="KW-1185">Reference proteome</keyword>
<evidence type="ECO:0000313" key="6">
    <source>
        <dbReference type="Proteomes" id="UP000596977"/>
    </source>
</evidence>
<dbReference type="GO" id="GO:0005524">
    <property type="term" value="F:ATP binding"/>
    <property type="evidence" value="ECO:0007669"/>
    <property type="project" value="UniProtKB-KW"/>
</dbReference>
<evidence type="ECO:0000256" key="3">
    <source>
        <dbReference type="ARBA" id="ARBA00022840"/>
    </source>
</evidence>
<reference evidence="5 6" key="1">
    <citation type="journal article" date="2014" name="Int. J. Syst. Evol. Microbiol.">
        <title>Complete genome sequence of Corynebacterium casei LMG S-19264T (=DSM 44701T), isolated from a smear-ripened cheese.</title>
        <authorList>
            <consortium name="US DOE Joint Genome Institute (JGI-PGF)"/>
            <person name="Walter F."/>
            <person name="Albersmeier A."/>
            <person name="Kalinowski J."/>
            <person name="Ruckert C."/>
        </authorList>
    </citation>
    <scope>NUCLEOTIDE SEQUENCE [LARGE SCALE GENOMIC DNA]</scope>
    <source>
        <strain evidence="5 6">CGMCC 1.15896</strain>
    </source>
</reference>
<accession>A0A916VYG9</accession>
<dbReference type="Gene3D" id="2.40.100.10">
    <property type="entry name" value="Cyclophilin-like"/>
    <property type="match status" value="1"/>
</dbReference>
<dbReference type="InterPro" id="IPR010016">
    <property type="entry name" value="PxpB"/>
</dbReference>
<protein>
    <submittedName>
        <fullName evidence="5">Allophanate hydrolase</fullName>
    </submittedName>
</protein>
<dbReference type="PANTHER" id="PTHR34698">
    <property type="entry name" value="5-OXOPROLINASE SUBUNIT B"/>
    <property type="match status" value="1"/>
</dbReference>
<evidence type="ECO:0000259" key="4">
    <source>
        <dbReference type="SMART" id="SM00796"/>
    </source>
</evidence>
<dbReference type="PANTHER" id="PTHR34698:SF2">
    <property type="entry name" value="5-OXOPROLINASE SUBUNIT B"/>
    <property type="match status" value="1"/>
</dbReference>
<dbReference type="GO" id="GO:0016787">
    <property type="term" value="F:hydrolase activity"/>
    <property type="evidence" value="ECO:0007669"/>
    <property type="project" value="UniProtKB-KW"/>
</dbReference>
<keyword evidence="2 5" id="KW-0378">Hydrolase</keyword>
<dbReference type="Gene3D" id="3.30.1360.40">
    <property type="match status" value="1"/>
</dbReference>
<evidence type="ECO:0000256" key="2">
    <source>
        <dbReference type="ARBA" id="ARBA00022801"/>
    </source>
</evidence>
<name>A0A916VYG9_9HYPH</name>
<organism evidence="5 6">
    <name type="scientific">Pelagibacterium lentulum</name>
    <dbReference type="NCBI Taxonomy" id="2029865"/>
    <lineage>
        <taxon>Bacteria</taxon>
        <taxon>Pseudomonadati</taxon>
        <taxon>Pseudomonadota</taxon>
        <taxon>Alphaproteobacteria</taxon>
        <taxon>Hyphomicrobiales</taxon>
        <taxon>Devosiaceae</taxon>
        <taxon>Pelagibacterium</taxon>
    </lineage>
</organism>
<feature type="domain" description="Carboxyltransferase" evidence="4">
    <location>
        <begin position="11"/>
        <end position="212"/>
    </location>
</feature>
<dbReference type="Pfam" id="PF02682">
    <property type="entry name" value="CT_C_D"/>
    <property type="match status" value="1"/>
</dbReference>
<gene>
    <name evidence="5" type="ORF">GCM10011499_23790</name>
</gene>
<dbReference type="SUPFAM" id="SSF50891">
    <property type="entry name" value="Cyclophilin-like"/>
    <property type="match status" value="1"/>
</dbReference>
<proteinExistence type="predicted"/>
<evidence type="ECO:0000256" key="1">
    <source>
        <dbReference type="ARBA" id="ARBA00022741"/>
    </source>
</evidence>
<dbReference type="Proteomes" id="UP000596977">
    <property type="component" value="Unassembled WGS sequence"/>
</dbReference>
<dbReference type="AlphaFoldDB" id="A0A916VYG9"/>
<dbReference type="SMART" id="SM00796">
    <property type="entry name" value="AHS1"/>
    <property type="match status" value="1"/>
</dbReference>
<keyword evidence="1" id="KW-0547">Nucleotide-binding</keyword>
<comment type="caution">
    <text evidence="5">The sequence shown here is derived from an EMBL/GenBank/DDBJ whole genome shotgun (WGS) entry which is preliminary data.</text>
</comment>
<dbReference type="SUPFAM" id="SSF160467">
    <property type="entry name" value="PH0987 N-terminal domain-like"/>
    <property type="match status" value="1"/>
</dbReference>